<accession>A0A8S1NYZ7</accession>
<organism evidence="1 2">
    <name type="scientific">Paramecium sonneborni</name>
    <dbReference type="NCBI Taxonomy" id="65129"/>
    <lineage>
        <taxon>Eukaryota</taxon>
        <taxon>Sar</taxon>
        <taxon>Alveolata</taxon>
        <taxon>Ciliophora</taxon>
        <taxon>Intramacronucleata</taxon>
        <taxon>Oligohymenophorea</taxon>
        <taxon>Peniculida</taxon>
        <taxon>Parameciidae</taxon>
        <taxon>Paramecium</taxon>
    </lineage>
</organism>
<proteinExistence type="predicted"/>
<dbReference type="AlphaFoldDB" id="A0A8S1NYZ7"/>
<name>A0A8S1NYZ7_9CILI</name>
<sequence>MKQSSNFLQYLNQSQQFLLLKNTPSQQIQQIAQ</sequence>
<reference evidence="1" key="1">
    <citation type="submission" date="2021-01" db="EMBL/GenBank/DDBJ databases">
        <authorList>
            <consortium name="Genoscope - CEA"/>
            <person name="William W."/>
        </authorList>
    </citation>
    <scope>NUCLEOTIDE SEQUENCE</scope>
</reference>
<gene>
    <name evidence="1" type="ORF">PSON_ATCC_30995.1.T0670222</name>
</gene>
<dbReference type="Proteomes" id="UP000692954">
    <property type="component" value="Unassembled WGS sequence"/>
</dbReference>
<evidence type="ECO:0000313" key="1">
    <source>
        <dbReference type="EMBL" id="CAD8097070.1"/>
    </source>
</evidence>
<keyword evidence="2" id="KW-1185">Reference proteome</keyword>
<comment type="caution">
    <text evidence="1">The sequence shown here is derived from an EMBL/GenBank/DDBJ whole genome shotgun (WGS) entry which is preliminary data.</text>
</comment>
<evidence type="ECO:0000313" key="2">
    <source>
        <dbReference type="Proteomes" id="UP000692954"/>
    </source>
</evidence>
<dbReference type="EMBL" id="CAJJDN010000067">
    <property type="protein sequence ID" value="CAD8097070.1"/>
    <property type="molecule type" value="Genomic_DNA"/>
</dbReference>
<protein>
    <submittedName>
        <fullName evidence="1">Uncharacterized protein</fullName>
    </submittedName>
</protein>